<reference evidence="1 2" key="1">
    <citation type="submission" date="2020-10" db="EMBL/GenBank/DDBJ databases">
        <title>Degradation of 1,4-Dioxane by Xanthobacter sp. YN2, via a Novel Group-2 Soluble Di-Iron Monooxygenase.</title>
        <authorList>
            <person name="Ma F."/>
            <person name="Wang Y."/>
            <person name="Yang J."/>
            <person name="Guo H."/>
            <person name="Su D."/>
            <person name="Yu L."/>
        </authorList>
    </citation>
    <scope>NUCLEOTIDE SEQUENCE [LARGE SCALE GENOMIC DNA]</scope>
    <source>
        <strain evidence="1 2">YN2</strain>
    </source>
</reference>
<dbReference type="KEGG" id="xdi:EZH22_02480"/>
<name>A0A974SKA1_9HYPH</name>
<dbReference type="Proteomes" id="UP000596427">
    <property type="component" value="Chromosome"/>
</dbReference>
<dbReference type="AlphaFoldDB" id="A0A974SKA1"/>
<proteinExistence type="predicted"/>
<accession>A0A974SKA1</accession>
<evidence type="ECO:0000313" key="1">
    <source>
        <dbReference type="EMBL" id="QRG07313.1"/>
    </source>
</evidence>
<dbReference type="RefSeq" id="WP_203194225.1">
    <property type="nucleotide sequence ID" value="NZ_CP063362.1"/>
</dbReference>
<evidence type="ECO:0000313" key="2">
    <source>
        <dbReference type="Proteomes" id="UP000596427"/>
    </source>
</evidence>
<keyword evidence="2" id="KW-1185">Reference proteome</keyword>
<protein>
    <submittedName>
        <fullName evidence="1">Uncharacterized protein</fullName>
    </submittedName>
</protein>
<organism evidence="1 2">
    <name type="scientific">Xanthobacter dioxanivorans</name>
    <dbReference type="NCBI Taxonomy" id="2528964"/>
    <lineage>
        <taxon>Bacteria</taxon>
        <taxon>Pseudomonadati</taxon>
        <taxon>Pseudomonadota</taxon>
        <taxon>Alphaproteobacteria</taxon>
        <taxon>Hyphomicrobiales</taxon>
        <taxon>Xanthobacteraceae</taxon>
        <taxon>Xanthobacter</taxon>
    </lineage>
</organism>
<dbReference type="EMBL" id="CP063362">
    <property type="protein sequence ID" value="QRG07313.1"/>
    <property type="molecule type" value="Genomic_DNA"/>
</dbReference>
<gene>
    <name evidence="1" type="ORF">EZH22_02480</name>
</gene>
<sequence>MNTDDELQKVLLPLVLVAALFAAMASHVGAQPLSLSVASTTLAHWREAYAASAPMLQLGN</sequence>